<comment type="catalytic activity">
    <reaction evidence="18">
        <text>a neolactoside IV(3)-beta-GlcNAc-nLc4Cer + UDP-alpha-D-galactose = a neolactoside nLc6Cer + UDP + H(+)</text>
        <dbReference type="Rhea" id="RHEA:62548"/>
        <dbReference type="ChEBI" id="CHEBI:15378"/>
        <dbReference type="ChEBI" id="CHEBI:58223"/>
        <dbReference type="ChEBI" id="CHEBI:66914"/>
        <dbReference type="ChEBI" id="CHEBI:90357"/>
        <dbReference type="ChEBI" id="CHEBI:144378"/>
    </reaction>
    <physiologicalReaction direction="left-to-right" evidence="18">
        <dbReference type="Rhea" id="RHEA:62549"/>
    </physiologicalReaction>
</comment>
<dbReference type="CDD" id="cd00899">
    <property type="entry name" value="b4GalT"/>
    <property type="match status" value="1"/>
</dbReference>
<comment type="catalytic activity">
    <reaction evidence="19">
        <text>a beta-D-glucosylceramide + UDP-alpha-D-galactose = a beta-D-galactosyl-(1-&gt;4)-beta-D-glucosyl-(1&lt;-&gt;1)-ceramide + UDP + H(+)</text>
        <dbReference type="Rhea" id="RHEA:62552"/>
        <dbReference type="ChEBI" id="CHEBI:15378"/>
        <dbReference type="ChEBI" id="CHEBI:58223"/>
        <dbReference type="ChEBI" id="CHEBI:66914"/>
        <dbReference type="ChEBI" id="CHEBI:79208"/>
        <dbReference type="ChEBI" id="CHEBI:83264"/>
    </reaction>
    <physiologicalReaction direction="left-to-right" evidence="19">
        <dbReference type="Rhea" id="RHEA:62553"/>
    </physiologicalReaction>
</comment>
<evidence type="ECO:0000256" key="20">
    <source>
        <dbReference type="ARBA" id="ARBA00049413"/>
    </source>
</evidence>
<comment type="cofactor">
    <cofactor evidence="22">
        <name>Mn(2+)</name>
        <dbReference type="ChEBI" id="CHEBI:29035"/>
    </cofactor>
</comment>
<keyword evidence="4 22" id="KW-0328">Glycosyltransferase</keyword>
<dbReference type="GO" id="GO:0006682">
    <property type="term" value="P:galactosylceramide biosynthetic process"/>
    <property type="evidence" value="ECO:0007669"/>
    <property type="project" value="TreeGrafter"/>
</dbReference>
<dbReference type="GO" id="GO:0000139">
    <property type="term" value="C:Golgi membrane"/>
    <property type="evidence" value="ECO:0007669"/>
    <property type="project" value="UniProtKB-SubCell"/>
</dbReference>
<dbReference type="InterPro" id="IPR027791">
    <property type="entry name" value="Galactosyl_T_C"/>
</dbReference>
<keyword evidence="5 22" id="KW-0808">Transferase</keyword>
<keyword evidence="27" id="KW-1185">Reference proteome</keyword>
<feature type="region of interest" description="Disordered" evidence="23">
    <location>
        <begin position="366"/>
        <end position="393"/>
    </location>
</feature>
<dbReference type="GO" id="GO:0003945">
    <property type="term" value="F:N-acetyllactosamine synthase activity"/>
    <property type="evidence" value="ECO:0007669"/>
    <property type="project" value="UniProtKB-EC"/>
</dbReference>
<comment type="subcellular location">
    <subcellularLocation>
        <location evidence="22">Golgi apparatus membrane</location>
        <topology evidence="22">Single-pass type II membrane protein</topology>
    </subcellularLocation>
    <subcellularLocation>
        <location evidence="1">Golgi apparatus</location>
        <location evidence="1">Golgi stack membrane</location>
        <topology evidence="1">Single-pass type II membrane protein</topology>
    </subcellularLocation>
</comment>
<dbReference type="GO" id="GO:0005975">
    <property type="term" value="P:carbohydrate metabolic process"/>
    <property type="evidence" value="ECO:0007669"/>
    <property type="project" value="InterPro"/>
</dbReference>
<feature type="compositionally biased region" description="Polar residues" evidence="23">
    <location>
        <begin position="369"/>
        <end position="379"/>
    </location>
</feature>
<comment type="catalytic activity">
    <reaction evidence="20">
        <text>N-acetyl-D-glucosamine + UDP-alpha-D-galactose = beta-D-galactosyl-(1-&gt;4)-N-acetyl-D-glucosamine + UDP + H(+)</text>
        <dbReference type="Rhea" id="RHEA:17745"/>
        <dbReference type="ChEBI" id="CHEBI:15378"/>
        <dbReference type="ChEBI" id="CHEBI:58223"/>
        <dbReference type="ChEBI" id="CHEBI:60152"/>
        <dbReference type="ChEBI" id="CHEBI:66914"/>
        <dbReference type="ChEBI" id="CHEBI:506227"/>
        <dbReference type="EC" id="2.4.1.90"/>
    </reaction>
    <physiologicalReaction direction="left-to-right" evidence="20">
        <dbReference type="Rhea" id="RHEA:17746"/>
    </physiologicalReaction>
</comment>
<evidence type="ECO:0000256" key="5">
    <source>
        <dbReference type="ARBA" id="ARBA00022679"/>
    </source>
</evidence>
<dbReference type="PANTHER" id="PTHR19300">
    <property type="entry name" value="BETA-1,4-GALACTOSYLTRANSFERASE"/>
    <property type="match status" value="1"/>
</dbReference>
<evidence type="ECO:0000256" key="1">
    <source>
        <dbReference type="ARBA" id="ARBA00004447"/>
    </source>
</evidence>
<evidence type="ECO:0000259" key="24">
    <source>
        <dbReference type="Pfam" id="PF02709"/>
    </source>
</evidence>
<comment type="function">
    <text evidence="16 22">Responsible for the synthesis of complex-type N-linked oligosaccharides in many glycoproteins as well as the carbohydrate moieties of glycolipids.</text>
</comment>
<evidence type="ECO:0000256" key="6">
    <source>
        <dbReference type="ARBA" id="ARBA00022692"/>
    </source>
</evidence>
<organism evidence="26 27">
    <name type="scientific">Hippocampus comes</name>
    <name type="common">Tiger tail seahorse</name>
    <dbReference type="NCBI Taxonomy" id="109280"/>
    <lineage>
        <taxon>Eukaryota</taxon>
        <taxon>Metazoa</taxon>
        <taxon>Chordata</taxon>
        <taxon>Craniata</taxon>
        <taxon>Vertebrata</taxon>
        <taxon>Euteleostomi</taxon>
        <taxon>Actinopterygii</taxon>
        <taxon>Neopterygii</taxon>
        <taxon>Teleostei</taxon>
        <taxon>Neoteleostei</taxon>
        <taxon>Acanthomorphata</taxon>
        <taxon>Syngnathiaria</taxon>
        <taxon>Syngnathiformes</taxon>
        <taxon>Syngnathoidei</taxon>
        <taxon>Syngnathidae</taxon>
        <taxon>Hippocampus</taxon>
    </lineage>
</organism>
<evidence type="ECO:0000313" key="27">
    <source>
        <dbReference type="Proteomes" id="UP000264820"/>
    </source>
</evidence>
<evidence type="ECO:0000256" key="18">
    <source>
        <dbReference type="ARBA" id="ARBA00048016"/>
    </source>
</evidence>
<reference evidence="26" key="1">
    <citation type="submission" date="2025-08" db="UniProtKB">
        <authorList>
            <consortium name="Ensembl"/>
        </authorList>
    </citation>
    <scope>IDENTIFICATION</scope>
</reference>
<keyword evidence="9" id="KW-1133">Transmembrane helix</keyword>
<protein>
    <recommendedName>
        <fullName evidence="22">Beta-1,4-galactosyltransferase</fullName>
        <shortName evidence="22">Beta-1,4-GalTase</shortName>
        <ecNumber evidence="22">2.4.1.-</ecNumber>
    </recommendedName>
</protein>
<dbReference type="GO" id="GO:0032580">
    <property type="term" value="C:Golgi cisterna membrane"/>
    <property type="evidence" value="ECO:0007669"/>
    <property type="project" value="UniProtKB-SubCell"/>
</dbReference>
<evidence type="ECO:0000313" key="26">
    <source>
        <dbReference type="Ensembl" id="ENSHCOP00000015940.1"/>
    </source>
</evidence>
<keyword evidence="13" id="KW-1015">Disulfide bond</keyword>
<evidence type="ECO:0000256" key="21">
    <source>
        <dbReference type="ARBA" id="ARBA00049446"/>
    </source>
</evidence>
<dbReference type="GO" id="GO:0046872">
    <property type="term" value="F:metal ion binding"/>
    <property type="evidence" value="ECO:0007669"/>
    <property type="project" value="UniProtKB-UniRule"/>
</dbReference>
<dbReference type="UniPathway" id="UPA00378"/>
<dbReference type="InterPro" id="IPR003859">
    <property type="entry name" value="Galactosyl_T"/>
</dbReference>
<evidence type="ECO:0000256" key="15">
    <source>
        <dbReference type="ARBA" id="ARBA00023211"/>
    </source>
</evidence>
<dbReference type="GO" id="GO:0003831">
    <property type="term" value="F:beta-N-acetylglucosaminylglycopeptide beta-1,4-galactosyltransferase activity"/>
    <property type="evidence" value="ECO:0007669"/>
    <property type="project" value="UniProtKB-EC"/>
</dbReference>
<evidence type="ECO:0000256" key="3">
    <source>
        <dbReference type="ARBA" id="ARBA00005735"/>
    </source>
</evidence>
<evidence type="ECO:0000256" key="10">
    <source>
        <dbReference type="ARBA" id="ARBA00023034"/>
    </source>
</evidence>
<dbReference type="InterPro" id="IPR027995">
    <property type="entry name" value="Galactosyl_T_N"/>
</dbReference>
<dbReference type="Gene3D" id="3.90.550.10">
    <property type="entry name" value="Spore Coat Polysaccharide Biosynthesis Protein SpsA, Chain A"/>
    <property type="match status" value="1"/>
</dbReference>
<feature type="domain" description="Galactosyltransferase N-terminal" evidence="25">
    <location>
        <begin position="88"/>
        <end position="213"/>
    </location>
</feature>
<evidence type="ECO:0000256" key="9">
    <source>
        <dbReference type="ARBA" id="ARBA00022989"/>
    </source>
</evidence>
<evidence type="ECO:0000256" key="7">
    <source>
        <dbReference type="ARBA" id="ARBA00022723"/>
    </source>
</evidence>
<dbReference type="SUPFAM" id="SSF53448">
    <property type="entry name" value="Nucleotide-diphospho-sugar transferases"/>
    <property type="match status" value="1"/>
</dbReference>
<evidence type="ECO:0000259" key="25">
    <source>
        <dbReference type="Pfam" id="PF13733"/>
    </source>
</evidence>
<evidence type="ECO:0000256" key="19">
    <source>
        <dbReference type="ARBA" id="ARBA00048852"/>
    </source>
</evidence>
<dbReference type="Proteomes" id="UP000264820">
    <property type="component" value="Unplaced"/>
</dbReference>
<keyword evidence="11" id="KW-0443">Lipid metabolism</keyword>
<sequence>MSSSTLKKNKADGALAAPNVKYDCLTCQIDFPINRLHRDDDGVKSQRPPLVQRHEKSAIVESTLSAWWKSPEAAQAQLASCGRFLSLGPSPVNLSSSPPSLKEIRKRSAAVSPGGLYRPPDCNARHHAAIVVPYRKRPTHLRALLDHLHPLLQRQQIHYRIYVVEQSGSGTFNKGKLLNAGVREVVRDEDWSCLIIHDVDLLAENDLNTYACDACNPRHLAVAIDKFEYRLPYPQYFGGVVAVTPDQYRKMNGFSNQYWGWGREDDDFRVALSGMKVVRPPVAIGRYKMIKHQRDRGNEENPYNFEVLNRTELTWHSDGLNSVTYELLSKERAAFYTHLIISVGENPRPRLQEETATVRAAVALKKSGRLSTHTSSSVWEKTPGRGFRRKPQP</sequence>
<keyword evidence="7 22" id="KW-0479">Metal-binding</keyword>
<evidence type="ECO:0000256" key="13">
    <source>
        <dbReference type="ARBA" id="ARBA00023157"/>
    </source>
</evidence>
<reference evidence="26" key="2">
    <citation type="submission" date="2025-09" db="UniProtKB">
        <authorList>
            <consortium name="Ensembl"/>
        </authorList>
    </citation>
    <scope>IDENTIFICATION</scope>
</reference>
<dbReference type="EC" id="2.4.1.-" evidence="22"/>
<keyword evidence="6" id="KW-0812">Transmembrane</keyword>
<dbReference type="Pfam" id="PF02709">
    <property type="entry name" value="Glyco_transf_7C"/>
    <property type="match status" value="1"/>
</dbReference>
<keyword evidence="15 22" id="KW-0464">Manganese</keyword>
<evidence type="ECO:0000256" key="22">
    <source>
        <dbReference type="RuleBase" id="RU368121"/>
    </source>
</evidence>
<dbReference type="GeneTree" id="ENSGT00940000158549"/>
<dbReference type="STRING" id="109280.ENSHCOP00000015940"/>
<comment type="catalytic activity">
    <reaction evidence="21">
        <text>a beta-D-GlcNAc-(1-&gt;3)-beta-D-Gal-(1-&gt;4)-beta-D-Glc-(1&lt;-&gt;1)-Cer(d18:1(4E)) + UDP-alpha-D-galactose = a neolactoside nLc4Cer(d18:1(4E)) + UDP + H(+)</text>
        <dbReference type="Rhea" id="RHEA:31499"/>
        <dbReference type="ChEBI" id="CHEBI:15378"/>
        <dbReference type="ChEBI" id="CHEBI:17006"/>
        <dbReference type="ChEBI" id="CHEBI:17103"/>
        <dbReference type="ChEBI" id="CHEBI:58223"/>
        <dbReference type="ChEBI" id="CHEBI:66914"/>
        <dbReference type="EC" id="2.4.1.275"/>
    </reaction>
    <physiologicalReaction direction="left-to-right" evidence="21">
        <dbReference type="Rhea" id="RHEA:31500"/>
    </physiologicalReaction>
</comment>
<comment type="pathway">
    <text evidence="2 22">Protein modification; protein glycosylation.</text>
</comment>
<dbReference type="PANTHER" id="PTHR19300:SF33">
    <property type="entry name" value="BETA-1,4-GALACTOSYLTRANSFERASE 3"/>
    <property type="match status" value="1"/>
</dbReference>
<comment type="similarity">
    <text evidence="3 22">Belongs to the glycosyltransferase 7 family.</text>
</comment>
<dbReference type="InterPro" id="IPR029044">
    <property type="entry name" value="Nucleotide-diphossugar_trans"/>
</dbReference>
<evidence type="ECO:0000256" key="16">
    <source>
        <dbReference type="ARBA" id="ARBA00037536"/>
    </source>
</evidence>
<proteinExistence type="inferred from homology"/>
<dbReference type="AlphaFoldDB" id="A0A3Q3DMM7"/>
<name>A0A3Q3DMM7_HIPCM</name>
<comment type="catalytic activity">
    <reaction evidence="17">
        <text>an N-acetyl-beta-D-glucosaminyl derivative + UDP-alpha-D-galactose = a beta-D-galactosyl-(1-&gt;4)-N-acetyl-beta-D-glucosaminyl derivative + UDP + H(+)</text>
        <dbReference type="Rhea" id="RHEA:22932"/>
        <dbReference type="ChEBI" id="CHEBI:15378"/>
        <dbReference type="ChEBI" id="CHEBI:58223"/>
        <dbReference type="ChEBI" id="CHEBI:61631"/>
        <dbReference type="ChEBI" id="CHEBI:66914"/>
        <dbReference type="ChEBI" id="CHEBI:133507"/>
        <dbReference type="EC" id="2.4.1.38"/>
    </reaction>
    <physiologicalReaction direction="left-to-right" evidence="17">
        <dbReference type="Rhea" id="RHEA:22933"/>
    </physiologicalReaction>
</comment>
<evidence type="ECO:0000256" key="8">
    <source>
        <dbReference type="ARBA" id="ARBA00022968"/>
    </source>
</evidence>
<dbReference type="PRINTS" id="PR02050">
    <property type="entry name" value="B14GALTRFASE"/>
</dbReference>
<dbReference type="Pfam" id="PF13733">
    <property type="entry name" value="Glyco_transf_7N"/>
    <property type="match status" value="1"/>
</dbReference>
<evidence type="ECO:0000256" key="23">
    <source>
        <dbReference type="SAM" id="MobiDB-lite"/>
    </source>
</evidence>
<keyword evidence="8 22" id="KW-0735">Signal-anchor</keyword>
<evidence type="ECO:0000256" key="11">
    <source>
        <dbReference type="ARBA" id="ARBA00023098"/>
    </source>
</evidence>
<keyword evidence="14 22" id="KW-0325">Glycoprotein</keyword>
<dbReference type="Ensembl" id="ENSHCOT00000023988.1">
    <property type="protein sequence ID" value="ENSHCOP00000015940.1"/>
    <property type="gene ID" value="ENSHCOG00000019660.1"/>
</dbReference>
<evidence type="ECO:0000256" key="12">
    <source>
        <dbReference type="ARBA" id="ARBA00023136"/>
    </source>
</evidence>
<accession>A0A3Q3DMM7</accession>
<keyword evidence="12" id="KW-0472">Membrane</keyword>
<evidence type="ECO:0000256" key="2">
    <source>
        <dbReference type="ARBA" id="ARBA00004922"/>
    </source>
</evidence>
<keyword evidence="10 22" id="KW-0333">Golgi apparatus</keyword>
<evidence type="ECO:0000256" key="17">
    <source>
        <dbReference type="ARBA" id="ARBA00047896"/>
    </source>
</evidence>
<evidence type="ECO:0000256" key="14">
    <source>
        <dbReference type="ARBA" id="ARBA00023180"/>
    </source>
</evidence>
<evidence type="ECO:0000256" key="4">
    <source>
        <dbReference type="ARBA" id="ARBA00022676"/>
    </source>
</evidence>
<feature type="domain" description="Galactosyltransferase C-terminal" evidence="24">
    <location>
        <begin position="218"/>
        <end position="293"/>
    </location>
</feature>